<protein>
    <submittedName>
        <fullName evidence="1">Uncharacterized protein</fullName>
    </submittedName>
</protein>
<dbReference type="Proteomes" id="UP001172680">
    <property type="component" value="Unassembled WGS sequence"/>
</dbReference>
<dbReference type="EMBL" id="JAPDRP010000004">
    <property type="protein sequence ID" value="KAJ9648172.1"/>
    <property type="molecule type" value="Genomic_DNA"/>
</dbReference>
<comment type="caution">
    <text evidence="1">The sequence shown here is derived from an EMBL/GenBank/DDBJ whole genome shotgun (WGS) entry which is preliminary data.</text>
</comment>
<name>A0ACC2ZKP5_9PEZI</name>
<reference evidence="1" key="1">
    <citation type="submission" date="2022-10" db="EMBL/GenBank/DDBJ databases">
        <title>Culturing micro-colonial fungi from biological soil crusts in the Mojave desert and describing Neophaeococcomyces mojavensis, and introducing the new genera and species Taxawa tesnikishii.</title>
        <authorList>
            <person name="Kurbessoian T."/>
            <person name="Stajich J.E."/>
        </authorList>
    </citation>
    <scope>NUCLEOTIDE SEQUENCE</scope>
    <source>
        <strain evidence="1">JES_115</strain>
    </source>
</reference>
<proteinExistence type="predicted"/>
<sequence>MPSFKYLILLCVVLLVLLPSPAAAFGAGNIASISKVEGHNWRHGDIEDMLKTVACLRGHKWTSTMIKRVYFGNWLRDYSQAIDVGTLKGVQAGTIRILVWVLAFMSFGYATGEFEVTDERLGVYRPEEHIDNPKDYADNIDARKYDPRLRPPVQREELAVDLSTGMKNYIANEYGGWATSAGYIKHSFARAIHFGRLYTHGNNRGREEDLCEALRCLGQGLHCLEDFGAHTNYTELALRELGFTNVFPHTGVSTQINLRGKHVFPLVTGTFGGVDFLHSVLGEATDHFTQSEIDEVNTALGDASAQSHRSSGGSNGASGLVDLLSKIPGTGGLCQEAMNLQAASDAQAASTSGTRTRGFGEDSYSSTRAPGAMSSFTAPPGSVGGPPGPGIPGMNPNFDPQATVAKIYPILEFRDKVVRAISNVVSKIPGLESLIEKITERLTIFVLSLLAPFIQPIINAASQQLKQGSSSIIEASGKHQYEPWTDPYCTDPTHSLLSKDHFSNILNEPAGQVAAAILQYVAPRIIYAWDHPDVPVDQVLNDVARVFHHPAIRDPSCEVHRNMFAVIERWVHSGAHRRYDLNSILGSESVRAGKNHQGGGPDTGHGHGSHGHGAHGAHAGAHSTTGQPKTSGSPFDLLGKIAGGNLPFNLPGAGKRDVDDGQTSTFQCNPYTQQSSYNPAPSSGSYPQTFDTSYSQQQPYQQQGSNLSPGMSGGVGGISDQDMYTYPSAYQQGYERPYEYVQEPSPAPGQQFGQVQPPAAEQPYGQQDYQGYGGPPGQQGWFGTGNGRSGYWKDSA</sequence>
<evidence type="ECO:0000313" key="1">
    <source>
        <dbReference type="EMBL" id="KAJ9648172.1"/>
    </source>
</evidence>
<evidence type="ECO:0000313" key="2">
    <source>
        <dbReference type="Proteomes" id="UP001172680"/>
    </source>
</evidence>
<keyword evidence="2" id="KW-1185">Reference proteome</keyword>
<gene>
    <name evidence="1" type="ORF">H2199_001950</name>
</gene>
<accession>A0ACC2ZKP5</accession>
<organism evidence="1 2">
    <name type="scientific">Coniosporium tulheliwenetii</name>
    <dbReference type="NCBI Taxonomy" id="3383036"/>
    <lineage>
        <taxon>Eukaryota</taxon>
        <taxon>Fungi</taxon>
        <taxon>Dikarya</taxon>
        <taxon>Ascomycota</taxon>
        <taxon>Pezizomycotina</taxon>
        <taxon>Dothideomycetes</taxon>
        <taxon>Dothideomycetes incertae sedis</taxon>
        <taxon>Coniosporium</taxon>
    </lineage>
</organism>